<feature type="compositionally biased region" description="Basic and acidic residues" evidence="3">
    <location>
        <begin position="354"/>
        <end position="364"/>
    </location>
</feature>
<gene>
    <name evidence="5" type="ORF">MPH_03680</name>
</gene>
<dbReference type="GO" id="GO:0005634">
    <property type="term" value="C:nucleus"/>
    <property type="evidence" value="ECO:0007669"/>
    <property type="project" value="TreeGrafter"/>
</dbReference>
<dbReference type="InterPro" id="IPR001357">
    <property type="entry name" value="BRCT_dom"/>
</dbReference>
<dbReference type="GO" id="GO:0003676">
    <property type="term" value="F:nucleic acid binding"/>
    <property type="evidence" value="ECO:0007669"/>
    <property type="project" value="InterPro"/>
</dbReference>
<feature type="compositionally biased region" description="Basic and acidic residues" evidence="3">
    <location>
        <begin position="1"/>
        <end position="10"/>
    </location>
</feature>
<dbReference type="InterPro" id="IPR010997">
    <property type="entry name" value="HRDC-like_sf"/>
</dbReference>
<dbReference type="InParanoid" id="K2SQP9"/>
<dbReference type="InterPro" id="IPR012337">
    <property type="entry name" value="RNaseH-like_sf"/>
</dbReference>
<dbReference type="InterPro" id="IPR044876">
    <property type="entry name" value="HRDC_dom_sf"/>
</dbReference>
<dbReference type="Gene3D" id="3.40.50.10190">
    <property type="entry name" value="BRCT domain"/>
    <property type="match status" value="1"/>
</dbReference>
<evidence type="ECO:0000313" key="5">
    <source>
        <dbReference type="EMBL" id="EKG18990.1"/>
    </source>
</evidence>
<dbReference type="InterPro" id="IPR036397">
    <property type="entry name" value="RNaseH_sf"/>
</dbReference>
<dbReference type="SMART" id="SM00474">
    <property type="entry name" value="35EXOc"/>
    <property type="match status" value="1"/>
</dbReference>
<feature type="compositionally biased region" description="Polar residues" evidence="3">
    <location>
        <begin position="53"/>
        <end position="62"/>
    </location>
</feature>
<dbReference type="InterPro" id="IPR036420">
    <property type="entry name" value="BRCT_dom_sf"/>
</dbReference>
<evidence type="ECO:0000256" key="3">
    <source>
        <dbReference type="SAM" id="MobiDB-lite"/>
    </source>
</evidence>
<dbReference type="eggNOG" id="KOG4373">
    <property type="taxonomic scope" value="Eukaryota"/>
</dbReference>
<feature type="region of interest" description="Disordered" evidence="3">
    <location>
        <begin position="1"/>
        <end position="99"/>
    </location>
</feature>
<dbReference type="Pfam" id="PF01612">
    <property type="entry name" value="DNA_pol_A_exo1"/>
    <property type="match status" value="1"/>
</dbReference>
<evidence type="ECO:0000259" key="4">
    <source>
        <dbReference type="PROSITE" id="PS50967"/>
    </source>
</evidence>
<dbReference type="Pfam" id="PF00570">
    <property type="entry name" value="HRDC"/>
    <property type="match status" value="3"/>
</dbReference>
<dbReference type="SUPFAM" id="SSF52113">
    <property type="entry name" value="BRCT domain"/>
    <property type="match status" value="1"/>
</dbReference>
<feature type="region of interest" description="Disordered" evidence="3">
    <location>
        <begin position="579"/>
        <end position="609"/>
    </location>
</feature>
<dbReference type="SUPFAM" id="SSF53098">
    <property type="entry name" value="Ribonuclease H-like"/>
    <property type="match status" value="1"/>
</dbReference>
<protein>
    <submittedName>
        <fullName evidence="5">BRCT domain-containing protein</fullName>
    </submittedName>
</protein>
<dbReference type="GO" id="GO:0000166">
    <property type="term" value="F:nucleotide binding"/>
    <property type="evidence" value="ECO:0007669"/>
    <property type="project" value="InterPro"/>
</dbReference>
<dbReference type="VEuPathDB" id="FungiDB:MPH_03680"/>
<feature type="compositionally biased region" description="Acidic residues" evidence="3">
    <location>
        <begin position="72"/>
        <end position="88"/>
    </location>
</feature>
<dbReference type="CDD" id="cd06141">
    <property type="entry name" value="WRN_exo"/>
    <property type="match status" value="1"/>
</dbReference>
<dbReference type="HOGENOM" id="CLU_331230_0_0_1"/>
<evidence type="ECO:0000313" key="6">
    <source>
        <dbReference type="Proteomes" id="UP000007129"/>
    </source>
</evidence>
<dbReference type="SMART" id="SM00341">
    <property type="entry name" value="HRDC"/>
    <property type="match status" value="2"/>
</dbReference>
<proteinExistence type="predicted"/>
<feature type="region of interest" description="Disordered" evidence="3">
    <location>
        <begin position="800"/>
        <end position="865"/>
    </location>
</feature>
<reference evidence="5 6" key="1">
    <citation type="journal article" date="2012" name="BMC Genomics">
        <title>Tools to kill: Genome of one of the most destructive plant pathogenic fungi Macrophomina phaseolina.</title>
        <authorList>
            <person name="Islam M.S."/>
            <person name="Haque M.S."/>
            <person name="Islam M.M."/>
            <person name="Emdad E.M."/>
            <person name="Halim A."/>
            <person name="Hossen Q.M.M."/>
            <person name="Hossain M.Z."/>
            <person name="Ahmed B."/>
            <person name="Rahim S."/>
            <person name="Rahman M.S."/>
            <person name="Alam M.M."/>
            <person name="Hou S."/>
            <person name="Wan X."/>
            <person name="Saito J.A."/>
            <person name="Alam M."/>
        </authorList>
    </citation>
    <scope>NUCLEOTIDE SEQUENCE [LARGE SCALE GENOMIC DNA]</scope>
    <source>
        <strain evidence="5 6">MS6</strain>
    </source>
</reference>
<feature type="region of interest" description="Disordered" evidence="3">
    <location>
        <begin position="470"/>
        <end position="497"/>
    </location>
</feature>
<dbReference type="SMART" id="SM00292">
    <property type="entry name" value="BRCT"/>
    <property type="match status" value="1"/>
</dbReference>
<feature type="compositionally biased region" description="Polar residues" evidence="3">
    <location>
        <begin position="485"/>
        <end position="497"/>
    </location>
</feature>
<sequence>MNIADGHHEPGSPPNGAPKTEADLSTQPAPRLKPGDSFGSEFYGELNGFSIESPESSQTKSPGNGEDNFSKEDEDIDDAKTEADEEPDPPVVLSYKRKPLPPPVAPDEIPKAIPPSHWSHKIYCGPQGEDVKVHYCYTFEDSERVAQGFLNEPVVGLDMEWYPYPSDDVKKNASVLQLACQDRIAIFHLARHEGKTAAQIVPPSLKRIIESADILKTGVHIDQADGTKLRDWLHLKPKGLFEVSHLYNLLANRRNASGYVLKTSKKMEIQVEEKLGLPLKKGAVRTSDWHKPLTQEQIDYAAADAYAGFMLFHVMNEQRKLLKPTPPRPEFAELRQPIIGIPEDKDAEDTDPSDEAKAKMDAKTGKTSAGDPRAELHGSCLLLYDALTVKRADLASEKGMKPYHLVTNQVLKRVALARPQTADELKAIKGLGEQGIRNFGETMLATIKALPTAGSMPDEEQEIPDDVVLDDPIITESGPKKPRGSRSTTGASLDDSTQRLYDALREKRREIAAERKTPTWELHRIANNGVLTDLAKQRPSSLEELKTIRGVGSWSAAQYGPAWLSVIKDAEKAVTKAEVIQGNEPSEDEASENEMSDDEDLYISPDSLPPGAEKVLTRERVLFTGILDIEGRTNAQEVARKCGADVLMKADSETTLVVTGREVSETKLRAIEEYSLKTMSERDFLIMIRRKAAEAHAATQGKSPLANLSTLTSGSFSPIMAQPLAELSSSDRPFFNALKAFRTQLSRLSNMPPETICSDADLHTIALARPRLRSDLLRIPCARNLDATARQHRKSVNDFLARHNRSSYTPTPIAAGSAGRVSPEDSASDGSDKETAFEQRERMAPSPVSRRGEFSTTSASKKRKF</sequence>
<comment type="caution">
    <text evidence="5">The sequence shown here is derived from an EMBL/GenBank/DDBJ whole genome shotgun (WGS) entry which is preliminary data.</text>
</comment>
<feature type="domain" description="HRDC" evidence="4">
    <location>
        <begin position="494"/>
        <end position="577"/>
    </location>
</feature>
<keyword evidence="2" id="KW-0378">Hydrolase</keyword>
<feature type="region of interest" description="Disordered" evidence="3">
    <location>
        <begin position="339"/>
        <end position="371"/>
    </location>
</feature>
<dbReference type="AlphaFoldDB" id="K2SQP9"/>
<dbReference type="PANTHER" id="PTHR13620">
    <property type="entry name" value="3-5 EXONUCLEASE"/>
    <property type="match status" value="1"/>
</dbReference>
<dbReference type="STRING" id="1126212.K2SQP9"/>
<dbReference type="Gene3D" id="3.30.420.10">
    <property type="entry name" value="Ribonuclease H-like superfamily/Ribonuclease H"/>
    <property type="match status" value="1"/>
</dbReference>
<evidence type="ECO:0000256" key="2">
    <source>
        <dbReference type="ARBA" id="ARBA00022801"/>
    </source>
</evidence>
<dbReference type="GO" id="GO:0008408">
    <property type="term" value="F:3'-5' exonuclease activity"/>
    <property type="evidence" value="ECO:0007669"/>
    <property type="project" value="InterPro"/>
</dbReference>
<dbReference type="PROSITE" id="PS50967">
    <property type="entry name" value="HRDC"/>
    <property type="match status" value="3"/>
</dbReference>
<feature type="compositionally biased region" description="Acidic residues" evidence="3">
    <location>
        <begin position="585"/>
        <end position="601"/>
    </location>
</feature>
<dbReference type="SUPFAM" id="SSF47819">
    <property type="entry name" value="HRDC-like"/>
    <property type="match status" value="3"/>
</dbReference>
<dbReference type="EMBL" id="AHHD01000167">
    <property type="protein sequence ID" value="EKG18990.1"/>
    <property type="molecule type" value="Genomic_DNA"/>
</dbReference>
<dbReference type="InterPro" id="IPR002121">
    <property type="entry name" value="HRDC_dom"/>
</dbReference>
<dbReference type="PANTHER" id="PTHR13620:SF104">
    <property type="entry name" value="EXONUCLEASE 3'-5' DOMAIN-CONTAINING PROTEIN 2"/>
    <property type="match status" value="1"/>
</dbReference>
<dbReference type="InterPro" id="IPR002562">
    <property type="entry name" value="3'-5'_exonuclease_dom"/>
</dbReference>
<dbReference type="OrthoDB" id="1920326at2759"/>
<dbReference type="GO" id="GO:0005737">
    <property type="term" value="C:cytoplasm"/>
    <property type="evidence" value="ECO:0007669"/>
    <property type="project" value="TreeGrafter"/>
</dbReference>
<dbReference type="InterPro" id="IPR051132">
    <property type="entry name" value="3-5_Exonuclease_domain"/>
</dbReference>
<keyword evidence="1" id="KW-0540">Nuclease</keyword>
<evidence type="ECO:0000256" key="1">
    <source>
        <dbReference type="ARBA" id="ARBA00022722"/>
    </source>
</evidence>
<feature type="compositionally biased region" description="Basic and acidic residues" evidence="3">
    <location>
        <begin position="830"/>
        <end position="843"/>
    </location>
</feature>
<feature type="domain" description="HRDC" evidence="4">
    <location>
        <begin position="377"/>
        <end position="457"/>
    </location>
</feature>
<accession>K2SQP9</accession>
<organism evidence="5 6">
    <name type="scientific">Macrophomina phaseolina (strain MS6)</name>
    <name type="common">Charcoal rot fungus</name>
    <dbReference type="NCBI Taxonomy" id="1126212"/>
    <lineage>
        <taxon>Eukaryota</taxon>
        <taxon>Fungi</taxon>
        <taxon>Dikarya</taxon>
        <taxon>Ascomycota</taxon>
        <taxon>Pezizomycotina</taxon>
        <taxon>Dothideomycetes</taxon>
        <taxon>Dothideomycetes incertae sedis</taxon>
        <taxon>Botryosphaeriales</taxon>
        <taxon>Botryosphaeriaceae</taxon>
        <taxon>Macrophomina</taxon>
    </lineage>
</organism>
<feature type="domain" description="HRDC" evidence="4">
    <location>
        <begin position="728"/>
        <end position="810"/>
    </location>
</feature>
<dbReference type="GO" id="GO:0006139">
    <property type="term" value="P:nucleobase-containing compound metabolic process"/>
    <property type="evidence" value="ECO:0007669"/>
    <property type="project" value="InterPro"/>
</dbReference>
<dbReference type="Gene3D" id="1.10.150.80">
    <property type="entry name" value="HRDC domain"/>
    <property type="match status" value="3"/>
</dbReference>
<name>K2SQP9_MACPH</name>
<dbReference type="Proteomes" id="UP000007129">
    <property type="component" value="Unassembled WGS sequence"/>
</dbReference>